<gene>
    <name evidence="1" type="ORF">AVDCRST_MAG52-643</name>
</gene>
<name>A0A6J4HGH4_9ACTN</name>
<sequence length="203" mass="22594">MTTPLRDLAATRLASLCLSRRGRPRGLTYDDHLVRGALILDLAVCGALTHTDDAVELDHELAAAHGLADVAAEADEGDTGLQWWLDWGRLGFDEWAGRLVQADVWRLRPWSLRYPFQSFEDTEQQRTESDRAAARISVRDRTETPQRLVVLALGATSGLLGSIAEPPSWVLDDLGEARWAGELVVERLTELRVRMRSIGRAVD</sequence>
<protein>
    <recommendedName>
        <fullName evidence="2">Golgi phosphoprotein 3 (GPP34)</fullName>
    </recommendedName>
</protein>
<evidence type="ECO:0008006" key="2">
    <source>
        <dbReference type="Google" id="ProtNLM"/>
    </source>
</evidence>
<organism evidence="1">
    <name type="scientific">uncultured Blastococcus sp</name>
    <dbReference type="NCBI Taxonomy" id="217144"/>
    <lineage>
        <taxon>Bacteria</taxon>
        <taxon>Bacillati</taxon>
        <taxon>Actinomycetota</taxon>
        <taxon>Actinomycetes</taxon>
        <taxon>Geodermatophilales</taxon>
        <taxon>Geodermatophilaceae</taxon>
        <taxon>Blastococcus</taxon>
        <taxon>environmental samples</taxon>
    </lineage>
</organism>
<reference evidence="1" key="1">
    <citation type="submission" date="2020-02" db="EMBL/GenBank/DDBJ databases">
        <authorList>
            <person name="Meier V. D."/>
        </authorList>
    </citation>
    <scope>NUCLEOTIDE SEQUENCE</scope>
    <source>
        <strain evidence="1">AVDCRST_MAG52</strain>
    </source>
</reference>
<dbReference type="EMBL" id="CADCTN010000041">
    <property type="protein sequence ID" value="CAA9223787.1"/>
    <property type="molecule type" value="Genomic_DNA"/>
</dbReference>
<accession>A0A6J4HGH4</accession>
<proteinExistence type="predicted"/>
<dbReference type="AlphaFoldDB" id="A0A6J4HGH4"/>
<evidence type="ECO:0000313" key="1">
    <source>
        <dbReference type="EMBL" id="CAA9223787.1"/>
    </source>
</evidence>